<evidence type="ECO:0000313" key="3">
    <source>
        <dbReference type="Proteomes" id="UP001142055"/>
    </source>
</evidence>
<keyword evidence="3" id="KW-1185">Reference proteome</keyword>
<feature type="chain" id="PRO_5040385300" evidence="1">
    <location>
        <begin position="22"/>
        <end position="351"/>
    </location>
</feature>
<name>A0A9Q0RQM5_BLOTA</name>
<dbReference type="OMA" id="YYETATI"/>
<proteinExistence type="predicted"/>
<protein>
    <submittedName>
        <fullName evidence="2">Uncharacterized protein</fullName>
    </submittedName>
</protein>
<evidence type="ECO:0000313" key="2">
    <source>
        <dbReference type="EMBL" id="KAJ6222790.1"/>
    </source>
</evidence>
<dbReference type="EMBL" id="JAPWDV010000001">
    <property type="protein sequence ID" value="KAJ6222790.1"/>
    <property type="molecule type" value="Genomic_DNA"/>
</dbReference>
<feature type="signal peptide" evidence="1">
    <location>
        <begin position="1"/>
        <end position="21"/>
    </location>
</feature>
<comment type="caution">
    <text evidence="2">The sequence shown here is derived from an EMBL/GenBank/DDBJ whole genome shotgun (WGS) entry which is preliminary data.</text>
</comment>
<keyword evidence="1" id="KW-0732">Signal</keyword>
<gene>
    <name evidence="2" type="ORF">RDWZM_001335</name>
</gene>
<accession>A0A9Q0RQM5</accession>
<dbReference type="AlphaFoldDB" id="A0A9Q0RQM5"/>
<reference evidence="2" key="1">
    <citation type="submission" date="2022-12" db="EMBL/GenBank/DDBJ databases">
        <title>Genome assemblies of Blomia tropicalis.</title>
        <authorList>
            <person name="Cui Y."/>
        </authorList>
    </citation>
    <scope>NUCLEOTIDE SEQUENCE</scope>
    <source>
        <tissue evidence="2">Adult mites</tissue>
    </source>
</reference>
<dbReference type="Proteomes" id="UP001142055">
    <property type="component" value="Chromosome 1"/>
</dbReference>
<evidence type="ECO:0000256" key="1">
    <source>
        <dbReference type="SAM" id="SignalP"/>
    </source>
</evidence>
<organism evidence="2 3">
    <name type="scientific">Blomia tropicalis</name>
    <name type="common">Mite</name>
    <dbReference type="NCBI Taxonomy" id="40697"/>
    <lineage>
        <taxon>Eukaryota</taxon>
        <taxon>Metazoa</taxon>
        <taxon>Ecdysozoa</taxon>
        <taxon>Arthropoda</taxon>
        <taxon>Chelicerata</taxon>
        <taxon>Arachnida</taxon>
        <taxon>Acari</taxon>
        <taxon>Acariformes</taxon>
        <taxon>Sarcoptiformes</taxon>
        <taxon>Astigmata</taxon>
        <taxon>Glycyphagoidea</taxon>
        <taxon>Echimyopodidae</taxon>
        <taxon>Blomia</taxon>
    </lineage>
</organism>
<sequence length="351" mass="41129">MATKLIFLTGFVILGFQDVHMNPIVDQYFNGEIARTRFCSQKYFDSISYDGLYYKFTVNRKLVGAQNHRYRYSEYKLKFDSNSNLFYYETATIENHNQVPIGGFFVNKLNTFIEFYKNLATNTLSFCTYTYFSEFDRDNYTRKCFSIGLKQSFKNDCDLNSIATSLDDNNQETMSGMIKTESIFSCDVFQYLLSKRSVAFAYDAKLEKIFYIFSDRENPIVINSLRSFTGTDRVNWFVKDIDKYRTYKFVGSFNGIGSSNSPLMLAHPKWMRTESVLLELDDSSKFILNPKHISWKEYFGCFRKVGQFQSWQNERTEDGATYKKGRSWLNPFTIVIISTFSHFRVNGQPSE</sequence>